<sequence>MSRNNQHWDPQSYKEHACFVPTFGASLIEWLNPKPKEHILDLGCGDGILTEKIISLDCTAVGIDNSLEFVRAACSRGINARLMNGADLQFNEEFDAVFSNAALHWMRESDSVAKGVWNALVPNGRFVGEFGGKGNIQTIVMALYEVLEEYSVNAHSLNPWYFPSVEEYQNVLESVGFEITRIIQFERPTVLTTGIQQWIKVFAQCFISALPKSDQIACINTIQSRLYPLLYKNNQWVADYVRLRFEARKI</sequence>
<name>A0A7G1QA91_9GAMM</name>
<keyword evidence="2" id="KW-0489">Methyltransferase</keyword>
<evidence type="ECO:0000259" key="1">
    <source>
        <dbReference type="Pfam" id="PF08241"/>
    </source>
</evidence>
<dbReference type="GO" id="GO:0008757">
    <property type="term" value="F:S-adenosylmethionine-dependent methyltransferase activity"/>
    <property type="evidence" value="ECO:0007669"/>
    <property type="project" value="InterPro"/>
</dbReference>
<protein>
    <submittedName>
        <fullName evidence="2">Methyltransferase domain family</fullName>
    </submittedName>
</protein>
<dbReference type="Pfam" id="PF08241">
    <property type="entry name" value="Methyltransf_11"/>
    <property type="match status" value="1"/>
</dbReference>
<evidence type="ECO:0000313" key="2">
    <source>
        <dbReference type="EMBL" id="CAB1276539.1"/>
    </source>
</evidence>
<dbReference type="SUPFAM" id="SSF53335">
    <property type="entry name" value="S-adenosyl-L-methionine-dependent methyltransferases"/>
    <property type="match status" value="1"/>
</dbReference>
<keyword evidence="2" id="KW-0808">Transferase</keyword>
<keyword evidence="3" id="KW-1185">Reference proteome</keyword>
<proteinExistence type="predicted"/>
<dbReference type="InterPro" id="IPR013216">
    <property type="entry name" value="Methyltransf_11"/>
</dbReference>
<dbReference type="GO" id="GO:0032259">
    <property type="term" value="P:methylation"/>
    <property type="evidence" value="ECO:0007669"/>
    <property type="project" value="UniProtKB-KW"/>
</dbReference>
<dbReference type="Proteomes" id="UP000516072">
    <property type="component" value="Chromosome"/>
</dbReference>
<organism evidence="2 3">
    <name type="scientific">Candidatus Nitrosacidococcus tergens</name>
    <dbReference type="NCBI Taxonomy" id="553981"/>
    <lineage>
        <taxon>Bacteria</taxon>
        <taxon>Pseudomonadati</taxon>
        <taxon>Pseudomonadota</taxon>
        <taxon>Gammaproteobacteria</taxon>
        <taxon>Chromatiales</taxon>
        <taxon>Chromatiaceae</taxon>
        <taxon>Candidatus Nitrosacidococcus</taxon>
    </lineage>
</organism>
<dbReference type="InterPro" id="IPR029063">
    <property type="entry name" value="SAM-dependent_MTases_sf"/>
</dbReference>
<feature type="domain" description="Methyltransferase type 11" evidence="1">
    <location>
        <begin position="40"/>
        <end position="127"/>
    </location>
</feature>
<dbReference type="KEGG" id="ntg:NSCAC_1222"/>
<dbReference type="Gene3D" id="3.40.50.150">
    <property type="entry name" value="Vaccinia Virus protein VP39"/>
    <property type="match status" value="1"/>
</dbReference>
<evidence type="ECO:0000313" key="3">
    <source>
        <dbReference type="Proteomes" id="UP000516072"/>
    </source>
</evidence>
<dbReference type="AlphaFoldDB" id="A0A7G1QA91"/>
<dbReference type="CDD" id="cd02440">
    <property type="entry name" value="AdoMet_MTases"/>
    <property type="match status" value="1"/>
</dbReference>
<accession>A0A7G1QA91</accession>
<gene>
    <name evidence="2" type="ORF">NSCAC_1222</name>
</gene>
<dbReference type="PANTHER" id="PTHR43861:SF1">
    <property type="entry name" value="TRANS-ACONITATE 2-METHYLTRANSFERASE"/>
    <property type="match status" value="1"/>
</dbReference>
<dbReference type="PANTHER" id="PTHR43861">
    <property type="entry name" value="TRANS-ACONITATE 2-METHYLTRANSFERASE-RELATED"/>
    <property type="match status" value="1"/>
</dbReference>
<reference evidence="2 3" key="1">
    <citation type="submission" date="2020-03" db="EMBL/GenBank/DDBJ databases">
        <authorList>
            <person name="Picone N."/>
        </authorList>
    </citation>
    <scope>NUCLEOTIDE SEQUENCE [LARGE SCALE GENOMIC DNA]</scope>
    <source>
        <strain evidence="2">NSCAC1</strain>
    </source>
</reference>
<dbReference type="EMBL" id="LR778175">
    <property type="protein sequence ID" value="CAB1276539.1"/>
    <property type="molecule type" value="Genomic_DNA"/>
</dbReference>
<dbReference type="RefSeq" id="WP_197743930.1">
    <property type="nucleotide sequence ID" value="NZ_LR778175.1"/>
</dbReference>